<name>A0ABU3NXT6_9FIRM</name>
<comment type="caution">
    <text evidence="2">The sequence shown here is derived from an EMBL/GenBank/DDBJ whole genome shotgun (WGS) entry which is preliminary data.</text>
</comment>
<dbReference type="Pfam" id="PF03929">
    <property type="entry name" value="PepSY_TM"/>
    <property type="match status" value="1"/>
</dbReference>
<dbReference type="PANTHER" id="PTHR40115:SF1">
    <property type="entry name" value="INNER MEMBRANE PROTEIN WITH PEPSY TM HELIX"/>
    <property type="match status" value="1"/>
</dbReference>
<dbReference type="PANTHER" id="PTHR40115">
    <property type="entry name" value="INNER MEMBRANE PROTEIN WITH PEPSY TM HELIX"/>
    <property type="match status" value="1"/>
</dbReference>
<evidence type="ECO:0000256" key="1">
    <source>
        <dbReference type="SAM" id="Phobius"/>
    </source>
</evidence>
<evidence type="ECO:0000313" key="3">
    <source>
        <dbReference type="Proteomes" id="UP001254848"/>
    </source>
</evidence>
<accession>A0ABU3NXT6</accession>
<reference evidence="2 3" key="1">
    <citation type="submission" date="2023-07" db="EMBL/GenBank/DDBJ databases">
        <title>The novel representative of Negativicutes class, Anaeroselena agilis gen. nov. sp. nov.</title>
        <authorList>
            <person name="Prokofeva M.I."/>
            <person name="Elcheninov A.G."/>
            <person name="Klyukina A."/>
            <person name="Kublanov I.V."/>
            <person name="Frolov E.N."/>
            <person name="Podosokorskaya O.A."/>
        </authorList>
    </citation>
    <scope>NUCLEOTIDE SEQUENCE [LARGE SCALE GENOMIC DNA]</scope>
    <source>
        <strain evidence="2 3">4137-cl</strain>
    </source>
</reference>
<dbReference type="InterPro" id="IPR005625">
    <property type="entry name" value="PepSY-ass_TM"/>
</dbReference>
<protein>
    <submittedName>
        <fullName evidence="2">PepSY-associated TM helix domain-containing protein</fullName>
    </submittedName>
</protein>
<feature type="transmembrane region" description="Helical" evidence="1">
    <location>
        <begin position="88"/>
        <end position="112"/>
    </location>
</feature>
<dbReference type="EMBL" id="JAUOZS010000001">
    <property type="protein sequence ID" value="MDT8901613.1"/>
    <property type="molecule type" value="Genomic_DNA"/>
</dbReference>
<proteinExistence type="predicted"/>
<keyword evidence="1" id="KW-1133">Transmembrane helix</keyword>
<evidence type="ECO:0000313" key="2">
    <source>
        <dbReference type="EMBL" id="MDT8901613.1"/>
    </source>
</evidence>
<keyword evidence="3" id="KW-1185">Reference proteome</keyword>
<dbReference type="InterPro" id="IPR032307">
    <property type="entry name" value="PepSY_TM-like_2"/>
</dbReference>
<sequence length="119" mass="12553">MLYRLVRKVHLWVGLILAVVLLVEAVSGLILAEPGWFGAVKQKPPGIQASTQGTQGQAAPERAKSAPGVYGLAKGLHEGRVGGLDLRWVIDVSAVGLVVLTVTGVCLAVPALRARGRRR</sequence>
<gene>
    <name evidence="2" type="ORF">Q4T40_10200</name>
</gene>
<keyword evidence="1" id="KW-0472">Membrane</keyword>
<organism evidence="2 3">
    <name type="scientific">Anaeroselena agilis</name>
    <dbReference type="NCBI Taxonomy" id="3063788"/>
    <lineage>
        <taxon>Bacteria</taxon>
        <taxon>Bacillati</taxon>
        <taxon>Bacillota</taxon>
        <taxon>Negativicutes</taxon>
        <taxon>Acetonemataceae</taxon>
        <taxon>Anaeroselena</taxon>
    </lineage>
</organism>
<keyword evidence="1" id="KW-0812">Transmembrane</keyword>
<dbReference type="Proteomes" id="UP001254848">
    <property type="component" value="Unassembled WGS sequence"/>
</dbReference>